<gene>
    <name evidence="1" type="ORF">NC653_001085</name>
</gene>
<accession>A0AAD6RLA9</accession>
<dbReference type="EMBL" id="JAQIZT010000001">
    <property type="protein sequence ID" value="KAJ7010525.1"/>
    <property type="molecule type" value="Genomic_DNA"/>
</dbReference>
<dbReference type="Proteomes" id="UP001164929">
    <property type="component" value="Chromosome 1"/>
</dbReference>
<keyword evidence="2" id="KW-1185">Reference proteome</keyword>
<dbReference type="AlphaFoldDB" id="A0AAD6RLA9"/>
<comment type="caution">
    <text evidence="1">The sequence shown here is derived from an EMBL/GenBank/DDBJ whole genome shotgun (WGS) entry which is preliminary data.</text>
</comment>
<sequence>MGAFNNLLSLIIATFSNHNNLPKNIRLRATHFVNLRPYLVKEDVYEMIKSSSKVKLGNLIGYVIFPFYHWITKGCIRSCSKC</sequence>
<organism evidence="1 2">
    <name type="scientific">Populus alba x Populus x berolinensis</name>
    <dbReference type="NCBI Taxonomy" id="444605"/>
    <lineage>
        <taxon>Eukaryota</taxon>
        <taxon>Viridiplantae</taxon>
        <taxon>Streptophyta</taxon>
        <taxon>Embryophyta</taxon>
        <taxon>Tracheophyta</taxon>
        <taxon>Spermatophyta</taxon>
        <taxon>Magnoliopsida</taxon>
        <taxon>eudicotyledons</taxon>
        <taxon>Gunneridae</taxon>
        <taxon>Pentapetalae</taxon>
        <taxon>rosids</taxon>
        <taxon>fabids</taxon>
        <taxon>Malpighiales</taxon>
        <taxon>Salicaceae</taxon>
        <taxon>Saliceae</taxon>
        <taxon>Populus</taxon>
    </lineage>
</organism>
<protein>
    <submittedName>
        <fullName evidence="1">Uncharacterized protein</fullName>
    </submittedName>
</protein>
<proteinExistence type="predicted"/>
<evidence type="ECO:0000313" key="1">
    <source>
        <dbReference type="EMBL" id="KAJ7010525.1"/>
    </source>
</evidence>
<reference evidence="1 2" key="1">
    <citation type="journal article" date="2023" name="Mol. Ecol. Resour.">
        <title>Chromosome-level genome assembly of a triploid poplar Populus alba 'Berolinensis'.</title>
        <authorList>
            <person name="Chen S."/>
            <person name="Yu Y."/>
            <person name="Wang X."/>
            <person name="Wang S."/>
            <person name="Zhang T."/>
            <person name="Zhou Y."/>
            <person name="He R."/>
            <person name="Meng N."/>
            <person name="Wang Y."/>
            <person name="Liu W."/>
            <person name="Liu Z."/>
            <person name="Liu J."/>
            <person name="Guo Q."/>
            <person name="Huang H."/>
            <person name="Sederoff R.R."/>
            <person name="Wang G."/>
            <person name="Qu G."/>
            <person name="Chen S."/>
        </authorList>
    </citation>
    <scope>NUCLEOTIDE SEQUENCE [LARGE SCALE GENOMIC DNA]</scope>
    <source>
        <strain evidence="1">SC-2020</strain>
    </source>
</reference>
<evidence type="ECO:0000313" key="2">
    <source>
        <dbReference type="Proteomes" id="UP001164929"/>
    </source>
</evidence>
<name>A0AAD6RLA9_9ROSI</name>